<gene>
    <name evidence="3" type="ordered locus">BN6_81280</name>
</gene>
<proteinExistence type="predicted"/>
<reference evidence="3 4" key="1">
    <citation type="journal article" date="2012" name="BMC Genomics">
        <title>Complete genome sequence of Saccharothrix espanaensis DSM 44229T and comparison to the other completely sequenced Pseudonocardiaceae.</title>
        <authorList>
            <person name="Strobel T."/>
            <person name="Al-Dilaimi A."/>
            <person name="Blom J."/>
            <person name="Gessner A."/>
            <person name="Kalinowski J."/>
            <person name="Luzhetska M."/>
            <person name="Puhler A."/>
            <person name="Szczepanowski R."/>
            <person name="Bechthold A."/>
            <person name="Ruckert C."/>
        </authorList>
    </citation>
    <scope>NUCLEOTIDE SEQUENCE [LARGE SCALE GENOMIC DNA]</scope>
    <source>
        <strain evidence="4">ATCC 51144 / DSM 44229 / JCM 9112 / NBRC 15066 / NRRL 15764</strain>
    </source>
</reference>
<sequence>MPRLDRVEHQDLLDQAHVQYRALRAAAITAGPGTPVPTCPGWDVAKLVHHLAGVNSWALAALNTAPDGDRPGAEPRPEGWEELLAWWDDRFTAMNRVLADAGPDAPAWTFAGPRSTAFWIRRQAHEMAIHRLDVEHALHGPEVPSLLFDPEFAADGVDEFLTVLLPRAAQRDPVDRVGRLLWHAADAGRTWEVALVPGEPPAAGPAVGAATDQDTTAAGTADALYRLAWDRPSGAIVSGDRSLVDALPRP</sequence>
<dbReference type="Proteomes" id="UP000006281">
    <property type="component" value="Chromosome"/>
</dbReference>
<protein>
    <recommendedName>
        <fullName evidence="5">Mycothiol-dependent maleylpyruvate isomerase metal-binding domain-containing protein</fullName>
    </recommendedName>
</protein>
<dbReference type="Pfam" id="PF07398">
    <property type="entry name" value="MDMPI_C"/>
    <property type="match status" value="1"/>
</dbReference>
<dbReference type="Gene3D" id="1.20.120.450">
    <property type="entry name" value="dinb family like domain"/>
    <property type="match status" value="1"/>
</dbReference>
<organism evidence="3 4">
    <name type="scientific">Saccharothrix espanaensis (strain ATCC 51144 / DSM 44229 / JCM 9112 / NBRC 15066 / NRRL 15764)</name>
    <dbReference type="NCBI Taxonomy" id="1179773"/>
    <lineage>
        <taxon>Bacteria</taxon>
        <taxon>Bacillati</taxon>
        <taxon>Actinomycetota</taxon>
        <taxon>Actinomycetes</taxon>
        <taxon>Pseudonocardiales</taxon>
        <taxon>Pseudonocardiaceae</taxon>
        <taxon>Saccharothrix</taxon>
    </lineage>
</organism>
<dbReference type="GO" id="GO:0046872">
    <property type="term" value="F:metal ion binding"/>
    <property type="evidence" value="ECO:0007669"/>
    <property type="project" value="InterPro"/>
</dbReference>
<dbReference type="NCBIfam" id="TIGR03083">
    <property type="entry name" value="maleylpyruvate isomerase family mycothiol-dependent enzyme"/>
    <property type="match status" value="1"/>
</dbReference>
<dbReference type="STRING" id="1179773.BN6_81280"/>
<evidence type="ECO:0000259" key="2">
    <source>
        <dbReference type="Pfam" id="PF11716"/>
    </source>
</evidence>
<feature type="domain" description="Mycothiol-dependent maleylpyruvate isomerase metal-binding" evidence="2">
    <location>
        <begin position="13"/>
        <end position="134"/>
    </location>
</feature>
<dbReference type="PANTHER" id="PTHR40758">
    <property type="entry name" value="CONSERVED PROTEIN"/>
    <property type="match status" value="1"/>
</dbReference>
<dbReference type="PANTHER" id="PTHR40758:SF1">
    <property type="entry name" value="CONSERVED PROTEIN"/>
    <property type="match status" value="1"/>
</dbReference>
<accession>K0K4Y8</accession>
<dbReference type="InterPro" id="IPR024344">
    <property type="entry name" value="MDMPI_metal-binding"/>
</dbReference>
<dbReference type="HOGENOM" id="CLU_070584_1_0_11"/>
<dbReference type="EMBL" id="HE804045">
    <property type="protein sequence ID" value="CCH35345.1"/>
    <property type="molecule type" value="Genomic_DNA"/>
</dbReference>
<dbReference type="InterPro" id="IPR010872">
    <property type="entry name" value="MDMPI_C-term_domain"/>
</dbReference>
<dbReference type="InterPro" id="IPR034660">
    <property type="entry name" value="DinB/YfiT-like"/>
</dbReference>
<dbReference type="GO" id="GO:0005886">
    <property type="term" value="C:plasma membrane"/>
    <property type="evidence" value="ECO:0007669"/>
    <property type="project" value="TreeGrafter"/>
</dbReference>
<dbReference type="InterPro" id="IPR017517">
    <property type="entry name" value="Maleyloyr_isom"/>
</dbReference>
<feature type="domain" description="MDMPI C-terminal" evidence="1">
    <location>
        <begin position="151"/>
        <end position="245"/>
    </location>
</feature>
<dbReference type="KEGG" id="sesp:BN6_81280"/>
<dbReference type="SUPFAM" id="SSF109854">
    <property type="entry name" value="DinB/YfiT-like putative metalloenzymes"/>
    <property type="match status" value="1"/>
</dbReference>
<dbReference type="eggNOG" id="COG0511">
    <property type="taxonomic scope" value="Bacteria"/>
</dbReference>
<dbReference type="PATRIC" id="fig|1179773.3.peg.8203"/>
<dbReference type="BioCyc" id="SESP1179773:BN6_RS39340-MONOMER"/>
<dbReference type="Pfam" id="PF11716">
    <property type="entry name" value="MDMPI_N"/>
    <property type="match status" value="1"/>
</dbReference>
<keyword evidence="4" id="KW-1185">Reference proteome</keyword>
<evidence type="ECO:0000313" key="4">
    <source>
        <dbReference type="Proteomes" id="UP000006281"/>
    </source>
</evidence>
<dbReference type="AlphaFoldDB" id="K0K4Y8"/>
<evidence type="ECO:0000313" key="3">
    <source>
        <dbReference type="EMBL" id="CCH35345.1"/>
    </source>
</evidence>
<evidence type="ECO:0008006" key="5">
    <source>
        <dbReference type="Google" id="ProtNLM"/>
    </source>
</evidence>
<evidence type="ECO:0000259" key="1">
    <source>
        <dbReference type="Pfam" id="PF07398"/>
    </source>
</evidence>
<name>K0K4Y8_SACES</name>